<evidence type="ECO:0000313" key="2">
    <source>
        <dbReference type="Proteomes" id="UP001595900"/>
    </source>
</evidence>
<evidence type="ECO:0008006" key="3">
    <source>
        <dbReference type="Google" id="ProtNLM"/>
    </source>
</evidence>
<accession>A0ABV8QDF3</accession>
<evidence type="ECO:0000313" key="1">
    <source>
        <dbReference type="EMBL" id="MFC4245369.1"/>
    </source>
</evidence>
<organism evidence="1 2">
    <name type="scientific">Gryllotalpicola reticulitermitis</name>
    <dbReference type="NCBI Taxonomy" id="1184153"/>
    <lineage>
        <taxon>Bacteria</taxon>
        <taxon>Bacillati</taxon>
        <taxon>Actinomycetota</taxon>
        <taxon>Actinomycetes</taxon>
        <taxon>Micrococcales</taxon>
        <taxon>Microbacteriaceae</taxon>
        <taxon>Gryllotalpicola</taxon>
    </lineage>
</organism>
<proteinExistence type="predicted"/>
<name>A0ABV8QDF3_9MICO</name>
<protein>
    <recommendedName>
        <fullName evidence="3">Transposase</fullName>
    </recommendedName>
</protein>
<gene>
    <name evidence="1" type="ORF">ACFOYW_18535</name>
</gene>
<dbReference type="EMBL" id="JBHSCN010000023">
    <property type="protein sequence ID" value="MFC4245369.1"/>
    <property type="molecule type" value="Genomic_DNA"/>
</dbReference>
<dbReference type="RefSeq" id="WP_390232556.1">
    <property type="nucleotide sequence ID" value="NZ_JBHSCN010000023.1"/>
</dbReference>
<comment type="caution">
    <text evidence="1">The sequence shown here is derived from an EMBL/GenBank/DDBJ whole genome shotgun (WGS) entry which is preliminary data.</text>
</comment>
<dbReference type="Proteomes" id="UP001595900">
    <property type="component" value="Unassembled WGS sequence"/>
</dbReference>
<sequence>MIPVEDGALIRRLIADRGERPGSITWFRQNVQRPRPERRSVDPADRLAWTPGNAARWDLSFGSKRIPLEDRSRALLPVLVIVAAHSRFLTAQMIPTRTIEDLLLGSWELIRRLGRAPRRLIWYNELGIGQRDVWQRVSPPSLGRLRRRSGS</sequence>
<keyword evidence="2" id="KW-1185">Reference proteome</keyword>
<reference evidence="2" key="1">
    <citation type="journal article" date="2019" name="Int. J. Syst. Evol. Microbiol.">
        <title>The Global Catalogue of Microorganisms (GCM) 10K type strain sequencing project: providing services to taxonomists for standard genome sequencing and annotation.</title>
        <authorList>
            <consortium name="The Broad Institute Genomics Platform"/>
            <consortium name="The Broad Institute Genome Sequencing Center for Infectious Disease"/>
            <person name="Wu L."/>
            <person name="Ma J."/>
        </authorList>
    </citation>
    <scope>NUCLEOTIDE SEQUENCE [LARGE SCALE GENOMIC DNA]</scope>
    <source>
        <strain evidence="2">CGMCC 1.10363</strain>
    </source>
</reference>